<dbReference type="Proteomes" id="UP000533017">
    <property type="component" value="Unassembled WGS sequence"/>
</dbReference>
<sequence>MREQQNANTHGEAADPAQIQAQVDQARERLRGTIDEIGTKMNVRAMAQDKSAKLTGRVRSSATGASKVTMDKARSLSATARTDGPKQLRRTGTQVASTVRTRNGKAVAVAIPVALVSLLVLRRIRKH</sequence>
<dbReference type="EMBL" id="FOOI01000004">
    <property type="protein sequence ID" value="SFG14929.1"/>
    <property type="molecule type" value="Genomic_DNA"/>
</dbReference>
<evidence type="ECO:0000313" key="4">
    <source>
        <dbReference type="Proteomes" id="UP000199052"/>
    </source>
</evidence>
<dbReference type="Proteomes" id="UP000199052">
    <property type="component" value="Unassembled WGS sequence"/>
</dbReference>
<evidence type="ECO:0000313" key="2">
    <source>
        <dbReference type="EMBL" id="NYH83624.1"/>
    </source>
</evidence>
<feature type="region of interest" description="Disordered" evidence="1">
    <location>
        <begin position="48"/>
        <end position="99"/>
    </location>
</feature>
<dbReference type="AlphaFoldDB" id="A0A1I2PIK4"/>
<feature type="region of interest" description="Disordered" evidence="1">
    <location>
        <begin position="1"/>
        <end position="20"/>
    </location>
</feature>
<evidence type="ECO:0008006" key="6">
    <source>
        <dbReference type="Google" id="ProtNLM"/>
    </source>
</evidence>
<keyword evidence="5" id="KW-1185">Reference proteome</keyword>
<organism evidence="3 4">
    <name type="scientific">Actinopolymorpha cephalotaxi</name>
    <dbReference type="NCBI Taxonomy" id="504797"/>
    <lineage>
        <taxon>Bacteria</taxon>
        <taxon>Bacillati</taxon>
        <taxon>Actinomycetota</taxon>
        <taxon>Actinomycetes</taxon>
        <taxon>Propionibacteriales</taxon>
        <taxon>Actinopolymorphaceae</taxon>
        <taxon>Actinopolymorpha</taxon>
    </lineage>
</organism>
<dbReference type="RefSeq" id="WP_092882610.1">
    <property type="nucleotide sequence ID" value="NZ_FOOI01000004.1"/>
</dbReference>
<feature type="compositionally biased region" description="Polar residues" evidence="1">
    <location>
        <begin position="90"/>
        <end position="99"/>
    </location>
</feature>
<evidence type="ECO:0000256" key="1">
    <source>
        <dbReference type="SAM" id="MobiDB-lite"/>
    </source>
</evidence>
<protein>
    <recommendedName>
        <fullName evidence="6">DUF3618 domain-containing protein</fullName>
    </recommendedName>
</protein>
<dbReference type="OrthoDB" id="5196933at2"/>
<evidence type="ECO:0000313" key="3">
    <source>
        <dbReference type="EMBL" id="SFG14929.1"/>
    </source>
</evidence>
<dbReference type="InterPro" id="IPR022062">
    <property type="entry name" value="DUF3618"/>
</dbReference>
<gene>
    <name evidence="2" type="ORF">FHR37_002475</name>
    <name evidence="3" type="ORF">SAMN05421678_104124</name>
</gene>
<reference evidence="3 4" key="1">
    <citation type="submission" date="2016-10" db="EMBL/GenBank/DDBJ databases">
        <authorList>
            <person name="de Groot N.N."/>
        </authorList>
    </citation>
    <scope>NUCLEOTIDE SEQUENCE [LARGE SCALE GENOMIC DNA]</scope>
    <source>
        <strain evidence="3 4">CPCC 202808</strain>
    </source>
</reference>
<reference evidence="2 5" key="2">
    <citation type="submission" date="2020-07" db="EMBL/GenBank/DDBJ databases">
        <title>Sequencing the genomes of 1000 actinobacteria strains.</title>
        <authorList>
            <person name="Klenk H.-P."/>
        </authorList>
    </citation>
    <scope>NUCLEOTIDE SEQUENCE [LARGE SCALE GENOMIC DNA]</scope>
    <source>
        <strain evidence="2 5">DSM 45117</strain>
    </source>
</reference>
<name>A0A1I2PIK4_9ACTN</name>
<accession>A0A1I2PIK4</accession>
<dbReference type="Pfam" id="PF12277">
    <property type="entry name" value="DUF3618"/>
    <property type="match status" value="1"/>
</dbReference>
<evidence type="ECO:0000313" key="5">
    <source>
        <dbReference type="Proteomes" id="UP000533017"/>
    </source>
</evidence>
<proteinExistence type="predicted"/>
<dbReference type="EMBL" id="JACBZA010000001">
    <property type="protein sequence ID" value="NYH83624.1"/>
    <property type="molecule type" value="Genomic_DNA"/>
</dbReference>